<dbReference type="PROSITE" id="PS00455">
    <property type="entry name" value="AMP_BINDING"/>
    <property type="match status" value="1"/>
</dbReference>
<dbReference type="CDD" id="cd05930">
    <property type="entry name" value="A_NRPS"/>
    <property type="match status" value="1"/>
</dbReference>
<accession>A0AAN7VJ94</accession>
<dbReference type="Gene3D" id="1.10.1200.10">
    <property type="entry name" value="ACP-like"/>
    <property type="match status" value="1"/>
</dbReference>
<dbReference type="InterPro" id="IPR045851">
    <property type="entry name" value="AMP-bd_C_sf"/>
</dbReference>
<evidence type="ECO:0000259" key="3">
    <source>
        <dbReference type="Pfam" id="PF00501"/>
    </source>
</evidence>
<dbReference type="Gene3D" id="3.40.50.12780">
    <property type="entry name" value="N-terminal domain of ligase-like"/>
    <property type="match status" value="1"/>
</dbReference>
<dbReference type="InterPro" id="IPR042099">
    <property type="entry name" value="ANL_N_sf"/>
</dbReference>
<gene>
    <name evidence="5" type="ORF">RI129_005914</name>
</gene>
<dbReference type="SUPFAM" id="SSF56801">
    <property type="entry name" value="Acetyl-CoA synthetase-like"/>
    <property type="match status" value="1"/>
</dbReference>
<dbReference type="PANTHER" id="PTHR44845:SF6">
    <property type="entry name" value="BETA-ALANINE-ACTIVATING ENZYME"/>
    <property type="match status" value="1"/>
</dbReference>
<feature type="domain" description="AMP-dependent synthetase/ligase" evidence="3">
    <location>
        <begin position="29"/>
        <end position="398"/>
    </location>
</feature>
<dbReference type="Proteomes" id="UP001329430">
    <property type="component" value="Chromosome 4"/>
</dbReference>
<dbReference type="FunFam" id="3.40.630.30:FF:000088">
    <property type="entry name" value="Ebony protein"/>
    <property type="match status" value="1"/>
</dbReference>
<evidence type="ECO:0000259" key="4">
    <source>
        <dbReference type="Pfam" id="PF00550"/>
    </source>
</evidence>
<dbReference type="SUPFAM" id="SSF47336">
    <property type="entry name" value="ACP-like"/>
    <property type="match status" value="1"/>
</dbReference>
<dbReference type="InterPro" id="IPR020845">
    <property type="entry name" value="AMP-binding_CS"/>
</dbReference>
<protein>
    <submittedName>
        <fullName evidence="5">Uncharacterized protein</fullName>
    </submittedName>
</protein>
<dbReference type="Pfam" id="PF00501">
    <property type="entry name" value="AMP-binding"/>
    <property type="match status" value="1"/>
</dbReference>
<evidence type="ECO:0000313" key="6">
    <source>
        <dbReference type="Proteomes" id="UP001329430"/>
    </source>
</evidence>
<dbReference type="AlphaFoldDB" id="A0AAN7VJ94"/>
<keyword evidence="2" id="KW-0597">Phosphoprotein</keyword>
<dbReference type="InterPro" id="IPR036736">
    <property type="entry name" value="ACP-like_sf"/>
</dbReference>
<dbReference type="PANTHER" id="PTHR44845">
    <property type="entry name" value="CARRIER DOMAIN-CONTAINING PROTEIN"/>
    <property type="match status" value="1"/>
</dbReference>
<proteinExistence type="predicted"/>
<reference evidence="5 6" key="1">
    <citation type="journal article" date="2024" name="Insects">
        <title>An Improved Chromosome-Level Genome Assembly of the Firefly Pyrocoelia pectoralis.</title>
        <authorList>
            <person name="Fu X."/>
            <person name="Meyer-Rochow V.B."/>
            <person name="Ballantyne L."/>
            <person name="Zhu X."/>
        </authorList>
    </citation>
    <scope>NUCLEOTIDE SEQUENCE [LARGE SCALE GENOMIC DNA]</scope>
    <source>
        <strain evidence="5">XCY_ONT2</strain>
    </source>
</reference>
<evidence type="ECO:0000256" key="1">
    <source>
        <dbReference type="ARBA" id="ARBA00022450"/>
    </source>
</evidence>
<dbReference type="Pfam" id="PF00550">
    <property type="entry name" value="PP-binding"/>
    <property type="match status" value="1"/>
</dbReference>
<keyword evidence="6" id="KW-1185">Reference proteome</keyword>
<keyword evidence="1" id="KW-0596">Phosphopantetheine</keyword>
<evidence type="ECO:0000256" key="2">
    <source>
        <dbReference type="ARBA" id="ARBA00022553"/>
    </source>
</evidence>
<sequence length="861" mass="96582">MGSVPQLAIIKGRTRAHKPAQLHALFEEIANTDSGKNVALIFEENGITRQLTYKELDTLTNSLARVISNKITANNIPRNLDGDYIVAVSMTPSDYLIVTLLAILKAGAAYLPLDPTFPKSRVEHILCEAKPAMVIFDEDFGNFLTTDKLSLKEFLNAGNEFPSSPLNENERQKHLKTDLAIVLYTSGSTGIPKGVRLHNAMIMNRLRWQFKTFPYANTESTCVFKTALTFVDSVSEIWGPLINGLSVLIIPKEVTQNPERLVSLLEKYKIERLVLVPSLLRSLLMYFDLHKEKQFLKRLKTWICSGETLVASLAQQFYKYFSISHHKLCNFYGSTEIMGDVTYQVISDIDQLNYQEKIPIGVPIDNTIVYILDPDYRPVKVGEVGELFVAGANLASGYVNGRDPDKFIENPLAVDPTYMKLYRTGDFARVEKGIILYEGRTDSQVKIRGHRVDLSEIEKTVNSIDGIEKGVVLCYKPGELNQTLLAFITTEASLNERQIERLLKEKLPSYMVPQVILLDDIPLLVNGKIDRQTLLKVYENSDGNNNDTVNFQVEIDYTGVTEGQMPAAKVLFETVASVLHKSARSSICVDANFYEIGGNSLNSIYTITSLNEKGYHISIGDFIAATDLGEILDRMSPDKQSFPTMMTQPPCYSAEPLQNDHKKDAIDMITSSFYQKADLEQWIITEIFEYDYADLLEKLWTPLVEAGLSFIVKTETGKSVGVALNFDGRDEPEVEVHSKLSIIFEFLESVEGSVRDTELPAGKGKILHSFMMATNSTLTPKENVAVIQFMEKEVIRVARCSSFEGIFTTNTNPLTQQLGTNIYSYRTYLDCQVNQYVASDGTKPFGLAPDSQRVLVQWKAV</sequence>
<dbReference type="InterPro" id="IPR009081">
    <property type="entry name" value="PP-bd_ACP"/>
</dbReference>
<dbReference type="Gene3D" id="3.40.630.30">
    <property type="match status" value="1"/>
</dbReference>
<feature type="domain" description="Carrier" evidence="4">
    <location>
        <begin position="571"/>
        <end position="633"/>
    </location>
</feature>
<organism evidence="5 6">
    <name type="scientific">Pyrocoelia pectoralis</name>
    <dbReference type="NCBI Taxonomy" id="417401"/>
    <lineage>
        <taxon>Eukaryota</taxon>
        <taxon>Metazoa</taxon>
        <taxon>Ecdysozoa</taxon>
        <taxon>Arthropoda</taxon>
        <taxon>Hexapoda</taxon>
        <taxon>Insecta</taxon>
        <taxon>Pterygota</taxon>
        <taxon>Neoptera</taxon>
        <taxon>Endopterygota</taxon>
        <taxon>Coleoptera</taxon>
        <taxon>Polyphaga</taxon>
        <taxon>Elateriformia</taxon>
        <taxon>Elateroidea</taxon>
        <taxon>Lampyridae</taxon>
        <taxon>Lampyrinae</taxon>
        <taxon>Pyrocoelia</taxon>
    </lineage>
</organism>
<dbReference type="Gene3D" id="3.30.300.30">
    <property type="match status" value="1"/>
</dbReference>
<dbReference type="FunFam" id="3.40.50.12780:FF:000038">
    <property type="entry name" value="Ebony protein"/>
    <property type="match status" value="1"/>
</dbReference>
<dbReference type="EMBL" id="JAVRBK010000004">
    <property type="protein sequence ID" value="KAK5644614.1"/>
    <property type="molecule type" value="Genomic_DNA"/>
</dbReference>
<dbReference type="InterPro" id="IPR000873">
    <property type="entry name" value="AMP-dep_synth/lig_dom"/>
</dbReference>
<name>A0AAN7VJ94_9COLE</name>
<evidence type="ECO:0000313" key="5">
    <source>
        <dbReference type="EMBL" id="KAK5644614.1"/>
    </source>
</evidence>
<comment type="caution">
    <text evidence="5">The sequence shown here is derived from an EMBL/GenBank/DDBJ whole genome shotgun (WGS) entry which is preliminary data.</text>
</comment>